<feature type="domain" description="Phosphotransferase system enzyme I N-terminal" evidence="24">
    <location>
        <begin position="7"/>
        <end position="130"/>
    </location>
</feature>
<keyword evidence="11 17" id="KW-0808">Transferase</keyword>
<comment type="subcellular location">
    <subcellularLocation>
        <location evidence="4 17">Cytoplasm</location>
    </subcellularLocation>
</comment>
<dbReference type="InterPro" id="IPR000121">
    <property type="entry name" value="PEP_util_C"/>
</dbReference>
<dbReference type="Pfam" id="PF05524">
    <property type="entry name" value="PEP-utilisers_N"/>
    <property type="match status" value="1"/>
</dbReference>
<evidence type="ECO:0000313" key="25">
    <source>
        <dbReference type="EMBL" id="QKN23075.1"/>
    </source>
</evidence>
<keyword evidence="13 17" id="KW-0479">Metal-binding</keyword>
<dbReference type="EMBL" id="CP046051">
    <property type="protein sequence ID" value="QKN23075.1"/>
    <property type="molecule type" value="Genomic_DNA"/>
</dbReference>
<keyword evidence="21" id="KW-0175">Coiled coil</keyword>
<feature type="domain" description="PEP-utilising enzyme C-terminal" evidence="23">
    <location>
        <begin position="257"/>
        <end position="543"/>
    </location>
</feature>
<evidence type="ECO:0000256" key="15">
    <source>
        <dbReference type="ARBA" id="ARBA00022842"/>
    </source>
</evidence>
<keyword evidence="28" id="KW-1185">Reference proteome</keyword>
<dbReference type="KEGG" id="clf:GJQ69_00390"/>
<dbReference type="Proteomes" id="UP000509623">
    <property type="component" value="Chromosome"/>
</dbReference>
<evidence type="ECO:0000256" key="18">
    <source>
        <dbReference type="PIRSR" id="PIRSR000732-1"/>
    </source>
</evidence>
<feature type="binding site" evidence="19">
    <location>
        <position position="469"/>
    </location>
    <ligand>
        <name>phosphoenolpyruvate</name>
        <dbReference type="ChEBI" id="CHEBI:58702"/>
    </ligand>
</feature>
<evidence type="ECO:0000259" key="23">
    <source>
        <dbReference type="Pfam" id="PF02896"/>
    </source>
</evidence>
<feature type="domain" description="PEP-utilising enzyme mobile" evidence="22">
    <location>
        <begin position="157"/>
        <end position="229"/>
    </location>
</feature>
<evidence type="ECO:0000256" key="11">
    <source>
        <dbReference type="ARBA" id="ARBA00022679"/>
    </source>
</evidence>
<evidence type="ECO:0000259" key="24">
    <source>
        <dbReference type="Pfam" id="PF05524"/>
    </source>
</evidence>
<dbReference type="RefSeq" id="WP_086034888.1">
    <property type="nucleotide sequence ID" value="NZ_CP046051.1"/>
</dbReference>
<dbReference type="PANTHER" id="PTHR46244">
    <property type="entry name" value="PHOSPHOENOLPYRUVATE-PROTEIN PHOSPHOTRANSFERASE"/>
    <property type="match status" value="1"/>
</dbReference>
<dbReference type="Gene3D" id="3.50.30.10">
    <property type="entry name" value="Phosphohistidine domain"/>
    <property type="match status" value="1"/>
</dbReference>
<keyword evidence="14 17" id="KW-0418">Kinase</keyword>
<dbReference type="AlphaFoldDB" id="A0A859DNP0"/>
<dbReference type="GO" id="GO:0005737">
    <property type="term" value="C:cytoplasm"/>
    <property type="evidence" value="ECO:0007669"/>
    <property type="project" value="UniProtKB-SubCell"/>
</dbReference>
<evidence type="ECO:0000256" key="21">
    <source>
        <dbReference type="SAM" id="Coils"/>
    </source>
</evidence>
<dbReference type="InterPro" id="IPR036618">
    <property type="entry name" value="PtsI_HPr-bd_sf"/>
</dbReference>
<evidence type="ECO:0000256" key="13">
    <source>
        <dbReference type="ARBA" id="ARBA00022723"/>
    </source>
</evidence>
<name>A0A859DNP0_9FIRM</name>
<gene>
    <name evidence="25" type="primary">ptsP</name>
    <name evidence="25" type="ORF">GJQ69_00390</name>
    <name evidence="26" type="ORF">GKP14_04390</name>
</gene>
<accession>A0A859DNP0</accession>
<dbReference type="PRINTS" id="PR01736">
    <property type="entry name" value="PHPHTRNFRASE"/>
</dbReference>
<keyword evidence="25" id="KW-0670">Pyruvate</keyword>
<dbReference type="Pfam" id="PF02896">
    <property type="entry name" value="PEP-utilizers_C"/>
    <property type="match status" value="1"/>
</dbReference>
<dbReference type="InterPro" id="IPR023151">
    <property type="entry name" value="PEP_util_CS"/>
</dbReference>
<dbReference type="InterPro" id="IPR008731">
    <property type="entry name" value="PTS_EIN"/>
</dbReference>
<evidence type="ECO:0000256" key="1">
    <source>
        <dbReference type="ARBA" id="ARBA00000683"/>
    </source>
</evidence>
<evidence type="ECO:0000256" key="8">
    <source>
        <dbReference type="ARBA" id="ARBA00022448"/>
    </source>
</evidence>
<dbReference type="SUPFAM" id="SSF52009">
    <property type="entry name" value="Phosphohistidine domain"/>
    <property type="match status" value="1"/>
</dbReference>
<dbReference type="Pfam" id="PF00391">
    <property type="entry name" value="PEP-utilizers"/>
    <property type="match status" value="1"/>
</dbReference>
<evidence type="ECO:0000256" key="14">
    <source>
        <dbReference type="ARBA" id="ARBA00022777"/>
    </source>
</evidence>
<evidence type="ECO:0000313" key="27">
    <source>
        <dbReference type="Proteomes" id="UP000501316"/>
    </source>
</evidence>
<dbReference type="EC" id="2.7.3.9" evidence="6 17"/>
<evidence type="ECO:0000256" key="17">
    <source>
        <dbReference type="PIRNR" id="PIRNR000732"/>
    </source>
</evidence>
<feature type="binding site" evidence="19">
    <location>
        <position position="300"/>
    </location>
    <ligand>
        <name>phosphoenolpyruvate</name>
        <dbReference type="ChEBI" id="CHEBI:58702"/>
    </ligand>
</feature>
<reference evidence="27 28" key="1">
    <citation type="submission" date="2019-11" db="EMBL/GenBank/DDBJ databases">
        <authorList>
            <person name="Ren C."/>
            <person name="Wang H."/>
            <person name="Xu Y."/>
        </authorList>
    </citation>
    <scope>NUCLEOTIDE SEQUENCE [LARGE SCALE GENOMIC DNA]</scope>
    <source>
        <strain evidence="28">JNU-WLY1368</strain>
        <strain evidence="25 27">LBM 19010</strain>
    </source>
</reference>
<evidence type="ECO:0000256" key="10">
    <source>
        <dbReference type="ARBA" id="ARBA00022597"/>
    </source>
</evidence>
<comment type="function">
    <text evidence="3 17">General (non sugar-specific) component of the phosphoenolpyruvate-dependent sugar phosphotransferase system (sugar PTS). This major carbohydrate active-transport system catalyzes the phosphorylation of incoming sugar substrates concomitantly with their translocation across the cell membrane. Enzyme I transfers the phosphoryl group from phosphoenolpyruvate (PEP) to the phosphoryl carrier protein (HPr).</text>
</comment>
<dbReference type="PANTHER" id="PTHR46244:SF3">
    <property type="entry name" value="PHOSPHOENOLPYRUVATE-PROTEIN PHOSPHOTRANSFERASE"/>
    <property type="match status" value="1"/>
</dbReference>
<organism evidence="25 27">
    <name type="scientific">Caproicibacterium lactatifermentans</name>
    <dbReference type="NCBI Taxonomy" id="2666138"/>
    <lineage>
        <taxon>Bacteria</taxon>
        <taxon>Bacillati</taxon>
        <taxon>Bacillota</taxon>
        <taxon>Clostridia</taxon>
        <taxon>Eubacteriales</taxon>
        <taxon>Oscillospiraceae</taxon>
        <taxon>Caproicibacterium</taxon>
    </lineage>
</organism>
<keyword evidence="12 17" id="KW-0598">Phosphotransferase system</keyword>
<evidence type="ECO:0000256" key="9">
    <source>
        <dbReference type="ARBA" id="ARBA00022490"/>
    </source>
</evidence>
<evidence type="ECO:0000256" key="4">
    <source>
        <dbReference type="ARBA" id="ARBA00004496"/>
    </source>
</evidence>
<feature type="binding site" evidence="19">
    <location>
        <begin position="458"/>
        <end position="459"/>
    </location>
    <ligand>
        <name>phosphoenolpyruvate</name>
        <dbReference type="ChEBI" id="CHEBI:58702"/>
    </ligand>
</feature>
<comment type="cofactor">
    <cofactor evidence="2 17 20">
        <name>Mg(2+)</name>
        <dbReference type="ChEBI" id="CHEBI:18420"/>
    </cofactor>
</comment>
<proteinExistence type="inferred from homology"/>
<reference evidence="26" key="3">
    <citation type="journal article" date="2022" name="Int. J. Syst. Evol. Microbiol.">
        <title>Caproicibacterium lactatifermentans sp. nov., isolated from pit clay used for the production of Chinese strong aroma-type liquor.</title>
        <authorList>
            <person name="Wang H."/>
            <person name="Gu Y."/>
            <person name="Zhao D."/>
            <person name="Qiao Z."/>
            <person name="Zheng J."/>
            <person name="Gao J."/>
            <person name="Ren C."/>
            <person name="Xu Y."/>
        </authorList>
    </citation>
    <scope>NUCLEOTIDE SEQUENCE</scope>
    <source>
        <strain evidence="26">JNU-WLY1368</strain>
    </source>
</reference>
<dbReference type="Proteomes" id="UP000501316">
    <property type="component" value="Chromosome"/>
</dbReference>
<dbReference type="InterPro" id="IPR008279">
    <property type="entry name" value="PEP-util_enz_mobile_dom"/>
</dbReference>
<evidence type="ECO:0000259" key="22">
    <source>
        <dbReference type="Pfam" id="PF00391"/>
    </source>
</evidence>
<keyword evidence="8 17" id="KW-0813">Transport</keyword>
<keyword evidence="10 17" id="KW-0762">Sugar transport</keyword>
<evidence type="ECO:0000313" key="26">
    <source>
        <dbReference type="EMBL" id="QKO30319.1"/>
    </source>
</evidence>
<dbReference type="InterPro" id="IPR050499">
    <property type="entry name" value="PEP-utilizing_PTS_enzyme"/>
</dbReference>
<evidence type="ECO:0000256" key="20">
    <source>
        <dbReference type="PIRSR" id="PIRSR000732-3"/>
    </source>
</evidence>
<feature type="active site" description="Tele-phosphohistidine intermediate" evidence="18">
    <location>
        <position position="193"/>
    </location>
</feature>
<evidence type="ECO:0000256" key="19">
    <source>
        <dbReference type="PIRSR" id="PIRSR000732-2"/>
    </source>
</evidence>
<sequence length="578" mass="63685">MKEKIYHGIGVSEGIRVGKALVYGSRVLPHADRTITAEEVPAELERLQNAVEQAKKEVDRLIVCASSQLKGTEAEVIRGQKTFLSDPAFCPAMKKLVKEKQYAPEKAVRAVTEQYASLFANMDNAYMRERAADVRDAGRRLLRYLTGSETVHLKHLTEPVILVADDLSPSDTIQFDRSCILAFATQKGGKTSHTSIFAKSLGIPAIVGIPNLLEQIKTGDTVILDGQQGTFTLSPTPQTTEVYSARIKREEERKERYMQASRQNAHTLDGKRIVAAANIGSAADAQNSLAMGAEGAGLFRTEQMYLSRSSAPTEEEQFAVYKKVAKIYGHRRVIVRTLDIGGDKEVDYLGIAKESNPFLGCRAIRYCLRNEHVFLTQLRAILRASVYGSIAVMFPMISGLQELRRAKDMLQKAKEQLKALHLPFDESIPVGIMVEVPAAAIMSDILAKEVDFFSIGTNDLVQYTLAVDRGNETISYLYDYFDPAVIRLIQHTSQAAHTAGIPLGMCGAMAGDPLAVPLLVGLGLNELSMPAGSLPQVKYLMGRLSAGSCRRLTEQVMSCRTAQQVRLVLQDYQNKNKE</sequence>
<dbReference type="InterPro" id="IPR024692">
    <property type="entry name" value="PTS_EI"/>
</dbReference>
<dbReference type="PROSITE" id="PS00742">
    <property type="entry name" value="PEP_ENZYMES_2"/>
    <property type="match status" value="1"/>
</dbReference>
<evidence type="ECO:0000256" key="3">
    <source>
        <dbReference type="ARBA" id="ARBA00002728"/>
    </source>
</evidence>
<evidence type="ECO:0000313" key="28">
    <source>
        <dbReference type="Proteomes" id="UP000509623"/>
    </source>
</evidence>
<dbReference type="InterPro" id="IPR015813">
    <property type="entry name" value="Pyrv/PenolPyrv_kinase-like_dom"/>
</dbReference>
<dbReference type="InterPro" id="IPR040442">
    <property type="entry name" value="Pyrv_kinase-like_dom_sf"/>
</dbReference>
<keyword evidence="15 17" id="KW-0460">Magnesium</keyword>
<dbReference type="SUPFAM" id="SSF51621">
    <property type="entry name" value="Phosphoenolpyruvate/pyruvate domain"/>
    <property type="match status" value="1"/>
</dbReference>
<evidence type="ECO:0000256" key="5">
    <source>
        <dbReference type="ARBA" id="ARBA00007837"/>
    </source>
</evidence>
<dbReference type="PIRSF" id="PIRSF000732">
    <property type="entry name" value="PTS_enzyme_I"/>
    <property type="match status" value="1"/>
</dbReference>
<evidence type="ECO:0000256" key="2">
    <source>
        <dbReference type="ARBA" id="ARBA00001946"/>
    </source>
</evidence>
<dbReference type="SUPFAM" id="SSF47831">
    <property type="entry name" value="Enzyme I of the PEP:sugar phosphotransferase system HPr-binding (sub)domain"/>
    <property type="match status" value="1"/>
</dbReference>
<protein>
    <recommendedName>
        <fullName evidence="7 17">Phosphoenolpyruvate-protein phosphotransferase</fullName>
        <ecNumber evidence="6 17">2.7.3.9</ecNumber>
    </recommendedName>
    <alternativeName>
        <fullName evidence="16 17">Phosphotransferase system, enzyme I</fullName>
    </alternativeName>
</protein>
<dbReference type="GO" id="GO:0009401">
    <property type="term" value="P:phosphoenolpyruvate-dependent sugar phosphotransferase system"/>
    <property type="evidence" value="ECO:0007669"/>
    <property type="project" value="UniProtKB-KW"/>
</dbReference>
<dbReference type="Gene3D" id="3.20.20.60">
    <property type="entry name" value="Phosphoenolpyruvate-binding domains"/>
    <property type="match status" value="1"/>
</dbReference>
<dbReference type="EMBL" id="CP046161">
    <property type="protein sequence ID" value="QKO30319.1"/>
    <property type="molecule type" value="Genomic_DNA"/>
</dbReference>
<reference evidence="26" key="2">
    <citation type="journal article" date="2021" name="Appl. Environ. Microbiol.">
        <title>Adaptability of a Caproate-Producing Bacterium Contributes to Its Dominance in an Anaerobic Fermentation System.</title>
        <authorList>
            <person name="Wang H."/>
            <person name="Gu Y."/>
            <person name="Zhou W."/>
            <person name="Zhao D."/>
            <person name="Qiao Z."/>
            <person name="Zheng J."/>
            <person name="Gao J."/>
            <person name="Chen X."/>
            <person name="Ren C."/>
            <person name="Xu Y."/>
        </authorList>
    </citation>
    <scope>NUCLEOTIDE SEQUENCE</scope>
    <source>
        <strain evidence="26">JNU-WLY1368</strain>
    </source>
</reference>
<comment type="similarity">
    <text evidence="5 17">Belongs to the PEP-utilizing enzyme family.</text>
</comment>
<dbReference type="GO" id="GO:0046872">
    <property type="term" value="F:metal ion binding"/>
    <property type="evidence" value="ECO:0007669"/>
    <property type="project" value="UniProtKB-KW"/>
</dbReference>
<feature type="coiled-coil region" evidence="21">
    <location>
        <begin position="37"/>
        <end position="64"/>
    </location>
</feature>
<dbReference type="NCBIfam" id="TIGR01417">
    <property type="entry name" value="PTS_I_fam"/>
    <property type="match status" value="1"/>
</dbReference>
<comment type="catalytic activity">
    <reaction evidence="1 17">
        <text>L-histidyl-[protein] + phosphoenolpyruvate = N(pros)-phospho-L-histidyl-[protein] + pyruvate</text>
        <dbReference type="Rhea" id="RHEA:23880"/>
        <dbReference type="Rhea" id="RHEA-COMP:9745"/>
        <dbReference type="Rhea" id="RHEA-COMP:9746"/>
        <dbReference type="ChEBI" id="CHEBI:15361"/>
        <dbReference type="ChEBI" id="CHEBI:29979"/>
        <dbReference type="ChEBI" id="CHEBI:58702"/>
        <dbReference type="ChEBI" id="CHEBI:64837"/>
        <dbReference type="EC" id="2.7.3.9"/>
    </reaction>
</comment>
<dbReference type="InterPro" id="IPR036637">
    <property type="entry name" value="Phosphohistidine_dom_sf"/>
</dbReference>
<feature type="active site" description="Proton donor" evidence="18">
    <location>
        <position position="506"/>
    </location>
</feature>
<dbReference type="GO" id="GO:0008965">
    <property type="term" value="F:phosphoenolpyruvate-protein phosphotransferase activity"/>
    <property type="evidence" value="ECO:0007669"/>
    <property type="project" value="UniProtKB-EC"/>
</dbReference>
<evidence type="ECO:0000256" key="12">
    <source>
        <dbReference type="ARBA" id="ARBA00022683"/>
    </source>
</evidence>
<evidence type="ECO:0000256" key="6">
    <source>
        <dbReference type="ARBA" id="ARBA00012232"/>
    </source>
</evidence>
<dbReference type="Gene3D" id="1.10.274.10">
    <property type="entry name" value="PtsI, HPr-binding domain"/>
    <property type="match status" value="1"/>
</dbReference>
<evidence type="ECO:0000256" key="7">
    <source>
        <dbReference type="ARBA" id="ARBA00016544"/>
    </source>
</evidence>
<keyword evidence="9 17" id="KW-0963">Cytoplasm</keyword>
<feature type="binding site" evidence="20">
    <location>
        <position position="435"/>
    </location>
    <ligand>
        <name>Mg(2+)</name>
        <dbReference type="ChEBI" id="CHEBI:18420"/>
    </ligand>
</feature>
<evidence type="ECO:0000256" key="16">
    <source>
        <dbReference type="ARBA" id="ARBA00033235"/>
    </source>
</evidence>
<dbReference type="InterPro" id="IPR006318">
    <property type="entry name" value="PTS_EI-like"/>
</dbReference>
<feature type="binding site" evidence="20">
    <location>
        <position position="459"/>
    </location>
    <ligand>
        <name>Mg(2+)</name>
        <dbReference type="ChEBI" id="CHEBI:18420"/>
    </ligand>
</feature>
<dbReference type="GO" id="GO:0016301">
    <property type="term" value="F:kinase activity"/>
    <property type="evidence" value="ECO:0007669"/>
    <property type="project" value="UniProtKB-KW"/>
</dbReference>
<feature type="binding site" evidence="19">
    <location>
        <position position="336"/>
    </location>
    <ligand>
        <name>phosphoenolpyruvate</name>
        <dbReference type="ChEBI" id="CHEBI:58702"/>
    </ligand>
</feature>